<sequence length="141" mass="14952">MKLLSVVGVVVVVGSEAGVADGDGGGEGRVDKKTLIAEGAHLETVGDAESASSGYSFSINDKHASLACIARFRKQSIFCSFVEPPDRFGKNPQGGGKKSPLKFYEAVQEVSKCFGAKVFVIGRNKFTKVNFGNYMVLELGL</sequence>
<keyword evidence="3" id="KW-1185">Reference proteome</keyword>
<dbReference type="OrthoDB" id="2019572at2759"/>
<protein>
    <submittedName>
        <fullName evidence="4">Secreted protein</fullName>
    </submittedName>
</protein>
<gene>
    <name evidence="2" type="ORF">SSLN_LOCUS19054</name>
</gene>
<reference evidence="2 3" key="2">
    <citation type="submission" date="2018-11" db="EMBL/GenBank/DDBJ databases">
        <authorList>
            <consortium name="Pathogen Informatics"/>
        </authorList>
    </citation>
    <scope>NUCLEOTIDE SEQUENCE [LARGE SCALE GENOMIC DNA]</scope>
    <source>
        <strain evidence="2 3">NST_G2</strain>
    </source>
</reference>
<organism evidence="4">
    <name type="scientific">Schistocephalus solidus</name>
    <name type="common">Tapeworm</name>
    <dbReference type="NCBI Taxonomy" id="70667"/>
    <lineage>
        <taxon>Eukaryota</taxon>
        <taxon>Metazoa</taxon>
        <taxon>Spiralia</taxon>
        <taxon>Lophotrochozoa</taxon>
        <taxon>Platyhelminthes</taxon>
        <taxon>Cestoda</taxon>
        <taxon>Eucestoda</taxon>
        <taxon>Diphyllobothriidea</taxon>
        <taxon>Diphyllobothriidae</taxon>
        <taxon>Schistocephalus</taxon>
    </lineage>
</organism>
<keyword evidence="1" id="KW-0732">Signal</keyword>
<name>A0A183TRF6_SCHSO</name>
<accession>A0A183TRF6</accession>
<reference evidence="4" key="1">
    <citation type="submission" date="2016-06" db="UniProtKB">
        <authorList>
            <consortium name="WormBaseParasite"/>
        </authorList>
    </citation>
    <scope>IDENTIFICATION</scope>
</reference>
<dbReference type="AlphaFoldDB" id="A0A183TRF6"/>
<proteinExistence type="predicted"/>
<evidence type="ECO:0000313" key="3">
    <source>
        <dbReference type="Proteomes" id="UP000275846"/>
    </source>
</evidence>
<evidence type="ECO:0000313" key="4">
    <source>
        <dbReference type="WBParaSite" id="SSLN_0001977701-mRNA-1"/>
    </source>
</evidence>
<feature type="signal peptide" evidence="1">
    <location>
        <begin position="1"/>
        <end position="22"/>
    </location>
</feature>
<dbReference type="EMBL" id="UYSU01046113">
    <property type="protein sequence ID" value="VDM05440.1"/>
    <property type="molecule type" value="Genomic_DNA"/>
</dbReference>
<feature type="chain" id="PRO_5043141617" evidence="1">
    <location>
        <begin position="23"/>
        <end position="141"/>
    </location>
</feature>
<dbReference type="WBParaSite" id="SSLN_0001977701-mRNA-1">
    <property type="protein sequence ID" value="SSLN_0001977701-mRNA-1"/>
    <property type="gene ID" value="SSLN_0001977701"/>
</dbReference>
<evidence type="ECO:0000313" key="2">
    <source>
        <dbReference type="EMBL" id="VDM05440.1"/>
    </source>
</evidence>
<dbReference type="Proteomes" id="UP000275846">
    <property type="component" value="Unassembled WGS sequence"/>
</dbReference>
<evidence type="ECO:0000256" key="1">
    <source>
        <dbReference type="SAM" id="SignalP"/>
    </source>
</evidence>